<dbReference type="RefSeq" id="XP_062876270.1">
    <property type="nucleotide sequence ID" value="XM_063020200.1"/>
</dbReference>
<dbReference type="CDD" id="cd09556">
    <property type="entry name" value="SAM_VTS1_fungal"/>
    <property type="match status" value="1"/>
</dbReference>
<dbReference type="GeneID" id="88172202"/>
<dbReference type="KEGG" id="asau:88172202"/>
<protein>
    <recommendedName>
        <fullName evidence="7">RNA-binding protein VTS1</fullName>
    </recommendedName>
</protein>
<keyword evidence="5" id="KW-0694">RNA-binding</keyword>
<dbReference type="Pfam" id="PF07647">
    <property type="entry name" value="SAM_2"/>
    <property type="match status" value="1"/>
</dbReference>
<evidence type="ECO:0000313" key="11">
    <source>
        <dbReference type="Proteomes" id="UP001338582"/>
    </source>
</evidence>
<dbReference type="InterPro" id="IPR050897">
    <property type="entry name" value="SMAUG/VTS1_RNA-bind"/>
</dbReference>
<feature type="region of interest" description="Disordered" evidence="8">
    <location>
        <begin position="97"/>
        <end position="125"/>
    </location>
</feature>
<keyword evidence="4" id="KW-0963">Cytoplasm</keyword>
<name>A0AAX4H5W2_9ASCO</name>
<keyword evidence="11" id="KW-1185">Reference proteome</keyword>
<feature type="region of interest" description="Disordered" evidence="8">
    <location>
        <begin position="496"/>
        <end position="519"/>
    </location>
</feature>
<comment type="subcellular location">
    <subcellularLocation>
        <location evidence="1">Cytoplasm</location>
        <location evidence="1">P-body</location>
    </subcellularLocation>
    <subcellularLocation>
        <location evidence="2">Cytoplasm</location>
        <location evidence="2">Cytosol</location>
    </subcellularLocation>
</comment>
<evidence type="ECO:0000313" key="10">
    <source>
        <dbReference type="EMBL" id="WPK23885.1"/>
    </source>
</evidence>
<reference evidence="10 11" key="1">
    <citation type="submission" date="2023-10" db="EMBL/GenBank/DDBJ databases">
        <title>Draft Genome Sequence of Candida saopaulonensis from a very Premature Infant with Sepsis.</title>
        <authorList>
            <person name="Ning Y."/>
            <person name="Dai R."/>
            <person name="Xiao M."/>
            <person name="Xu Y."/>
            <person name="Yan Q."/>
            <person name="Zhang L."/>
        </authorList>
    </citation>
    <scope>NUCLEOTIDE SEQUENCE [LARGE SCALE GENOMIC DNA]</scope>
    <source>
        <strain evidence="10 11">19XY460</strain>
    </source>
</reference>
<comment type="similarity">
    <text evidence="3">Belongs to the VTS1 family.</text>
</comment>
<evidence type="ECO:0000256" key="1">
    <source>
        <dbReference type="ARBA" id="ARBA00004201"/>
    </source>
</evidence>
<evidence type="ECO:0000256" key="6">
    <source>
        <dbReference type="ARBA" id="ARBA00024046"/>
    </source>
</evidence>
<dbReference type="SUPFAM" id="SSF47769">
    <property type="entry name" value="SAM/Pointed domain"/>
    <property type="match status" value="1"/>
</dbReference>
<evidence type="ECO:0000256" key="2">
    <source>
        <dbReference type="ARBA" id="ARBA00004514"/>
    </source>
</evidence>
<dbReference type="Gene3D" id="1.10.150.50">
    <property type="entry name" value="Transcription Factor, Ets-1"/>
    <property type="match status" value="1"/>
</dbReference>
<feature type="compositionally biased region" description="Basic and acidic residues" evidence="8">
    <location>
        <begin position="1"/>
        <end position="11"/>
    </location>
</feature>
<accession>A0AAX4H5W2</accession>
<feature type="region of interest" description="Disordered" evidence="8">
    <location>
        <begin position="1"/>
        <end position="29"/>
    </location>
</feature>
<sequence>MDNDFLKKPYAEKPIVLSPPPVNGSTQGSYQSQLANNTMSGLPINYHSQRNQSVGYNLQQEFEALKADLDLDLSLANDILASSYKLGYSGDDDEAQSILLRPDHPSGGSGSAPDVNLSNPMTGPNSAVDHASVGAGTGASHNHGLLQRPGLLSGTAYSMNLSMLENLVREGLPLGKLTSSFLPQLQAPARPQSVNDFSHSLGNLHNGQLHLNQKGFIADMMLATSWIESLSTHDMVTVMDYWCNNLPYDVLLTMKCKLENHLGNQMGHGLPHVFGITNQFSQDYSTPDYSAEARLASSDLGQNVSTLSSASVDGNGISSAGGLLQPKPKANGNFRSHLFSDPKVQRPKSADPTVNGRLAQVNGPSSAGHNGYPNQAFPSPSLRNQPLGQLAVDRARSPTTHLCEKTSFLQLAAGQSPHSFGPSSEDSLDLSAALKLGALATINSRVVLDSGRKNYAQASAGQRGGVSATASFEESLNRQAHSSSVPVGAQKYSTVAMSGRKKEGDSPGKKMGGGVLGDSYSGASSPQATNASLAAALAALAGTSMPNEIASFELLNNIPAWLKLLRLHKYTDCLKDIYWKDLVSLLDQQLEDRGVRALGARRKLLKAFEAVRQARM</sequence>
<proteinExistence type="inferred from homology"/>
<evidence type="ECO:0000256" key="4">
    <source>
        <dbReference type="ARBA" id="ARBA00022490"/>
    </source>
</evidence>
<evidence type="ECO:0000256" key="8">
    <source>
        <dbReference type="SAM" id="MobiDB-lite"/>
    </source>
</evidence>
<evidence type="ECO:0000256" key="3">
    <source>
        <dbReference type="ARBA" id="ARBA00007325"/>
    </source>
</evidence>
<feature type="domain" description="SAM" evidence="9">
    <location>
        <begin position="556"/>
        <end position="614"/>
    </location>
</feature>
<feature type="compositionally biased region" description="Polar residues" evidence="8">
    <location>
        <begin position="116"/>
        <end position="125"/>
    </location>
</feature>
<comment type="subunit">
    <text evidence="6">Monomer. Binds to RNA.</text>
</comment>
<dbReference type="InterPro" id="IPR037635">
    <property type="entry name" value="VTS1_SAM"/>
</dbReference>
<dbReference type="PROSITE" id="PS50105">
    <property type="entry name" value="SAM_DOMAIN"/>
    <property type="match status" value="1"/>
</dbReference>
<dbReference type="GO" id="GO:0005829">
    <property type="term" value="C:cytosol"/>
    <property type="evidence" value="ECO:0007669"/>
    <property type="project" value="UniProtKB-SubCell"/>
</dbReference>
<gene>
    <name evidence="10" type="ORF">PUMCH_001135</name>
</gene>
<dbReference type="Proteomes" id="UP001338582">
    <property type="component" value="Chromosome 1"/>
</dbReference>
<dbReference type="InterPro" id="IPR001660">
    <property type="entry name" value="SAM"/>
</dbReference>
<dbReference type="GO" id="GO:0003729">
    <property type="term" value="F:mRNA binding"/>
    <property type="evidence" value="ECO:0007669"/>
    <property type="project" value="InterPro"/>
</dbReference>
<dbReference type="InterPro" id="IPR013761">
    <property type="entry name" value="SAM/pointed_sf"/>
</dbReference>
<dbReference type="SMART" id="SM00454">
    <property type="entry name" value="SAM"/>
    <property type="match status" value="1"/>
</dbReference>
<evidence type="ECO:0000259" key="9">
    <source>
        <dbReference type="PROSITE" id="PS50105"/>
    </source>
</evidence>
<dbReference type="AlphaFoldDB" id="A0AAX4H5W2"/>
<evidence type="ECO:0000256" key="5">
    <source>
        <dbReference type="ARBA" id="ARBA00022884"/>
    </source>
</evidence>
<organism evidence="10 11">
    <name type="scientific">Australozyma saopauloensis</name>
    <dbReference type="NCBI Taxonomy" id="291208"/>
    <lineage>
        <taxon>Eukaryota</taxon>
        <taxon>Fungi</taxon>
        <taxon>Dikarya</taxon>
        <taxon>Ascomycota</taxon>
        <taxon>Saccharomycotina</taxon>
        <taxon>Pichiomycetes</taxon>
        <taxon>Metschnikowiaceae</taxon>
        <taxon>Australozyma</taxon>
    </lineage>
</organism>
<dbReference type="GO" id="GO:0000289">
    <property type="term" value="P:nuclear-transcribed mRNA poly(A) tail shortening"/>
    <property type="evidence" value="ECO:0007669"/>
    <property type="project" value="TreeGrafter"/>
</dbReference>
<evidence type="ECO:0000256" key="7">
    <source>
        <dbReference type="ARBA" id="ARBA00024136"/>
    </source>
</evidence>
<dbReference type="PANTHER" id="PTHR12515">
    <property type="entry name" value="STERILE ALPHA MOTIF DOMAIN CONTAINING PROTEIN 4-RELATED"/>
    <property type="match status" value="1"/>
</dbReference>
<dbReference type="EMBL" id="CP138894">
    <property type="protein sequence ID" value="WPK23885.1"/>
    <property type="molecule type" value="Genomic_DNA"/>
</dbReference>
<feature type="compositionally biased region" description="Polar residues" evidence="8">
    <location>
        <begin position="362"/>
        <end position="385"/>
    </location>
</feature>
<dbReference type="PANTHER" id="PTHR12515:SF5">
    <property type="entry name" value="PROTEIN SMAUG"/>
    <property type="match status" value="1"/>
</dbReference>
<dbReference type="GO" id="GO:0000932">
    <property type="term" value="C:P-body"/>
    <property type="evidence" value="ECO:0007669"/>
    <property type="project" value="UniProtKB-SubCell"/>
</dbReference>
<feature type="region of interest" description="Disordered" evidence="8">
    <location>
        <begin position="319"/>
        <end position="385"/>
    </location>
</feature>